<sequence length="480" mass="50256">MVSRGDTGAPGAPGSATPPLPPFTHDTAGTPAAAWDAYAATGAALHWTRDGTADGPPLRRVVVLAAHPDDETLGAGGLIHLAHRLGLEVSVLVATAGEGSHPGSPTHTPARLAVRRAAELRDAAALLAPGAAPPRLLELPDGGVADHHETLVVRVVEVVGDGRDTLLVATWRHDGHPDHEAVGRAAATVAARTGARLLEHPVWAWHWGTPGDLPADRVRLPLDGTARAAKAAAVAAHRSQVAPLSGAPGDEVLLGEDLLAHVARDGEVLLPGAPHDRALDDLHRSVADPWGVDRRFYERRKRALLLAALPRERFRRAAELGCSTGALAADLAARCDELHALDASPAALAAARERLADAPGVTVHEARLPGDWPTALPADAGLDLVVVSEVGYFLSPLALERLVAEVAARLTDDGTVVLAHWRHPVTGWPLDGAAVHATFVRDLARPVLATWRDRDVELLVLAADEVAPPPDGGERRQGRG</sequence>
<dbReference type="InterPro" id="IPR024078">
    <property type="entry name" value="LmbE-like_dom_sf"/>
</dbReference>
<keyword evidence="1" id="KW-0862">Zinc</keyword>
<dbReference type="Gene3D" id="3.40.50.10320">
    <property type="entry name" value="LmbE-like"/>
    <property type="match status" value="1"/>
</dbReference>
<evidence type="ECO:0000313" key="3">
    <source>
        <dbReference type="EMBL" id="GAA1905352.1"/>
    </source>
</evidence>
<dbReference type="Proteomes" id="UP001501612">
    <property type="component" value="Unassembled WGS sequence"/>
</dbReference>
<dbReference type="SUPFAM" id="SSF102588">
    <property type="entry name" value="LmbE-like"/>
    <property type="match status" value="1"/>
</dbReference>
<dbReference type="PANTHER" id="PTHR12993:SF29">
    <property type="entry name" value="BLR3841 PROTEIN"/>
    <property type="match status" value="1"/>
</dbReference>
<evidence type="ECO:0000256" key="1">
    <source>
        <dbReference type="ARBA" id="ARBA00022833"/>
    </source>
</evidence>
<evidence type="ECO:0000313" key="4">
    <source>
        <dbReference type="Proteomes" id="UP001501612"/>
    </source>
</evidence>
<dbReference type="Pfam" id="PF02585">
    <property type="entry name" value="PIG-L"/>
    <property type="match status" value="1"/>
</dbReference>
<reference evidence="3 4" key="1">
    <citation type="journal article" date="2019" name="Int. J. Syst. Evol. Microbiol.">
        <title>The Global Catalogue of Microorganisms (GCM) 10K type strain sequencing project: providing services to taxonomists for standard genome sequencing and annotation.</title>
        <authorList>
            <consortium name="The Broad Institute Genomics Platform"/>
            <consortium name="The Broad Institute Genome Sequencing Center for Infectious Disease"/>
            <person name="Wu L."/>
            <person name="Ma J."/>
        </authorList>
    </citation>
    <scope>NUCLEOTIDE SEQUENCE [LARGE SCALE GENOMIC DNA]</scope>
    <source>
        <strain evidence="3 4">JCM 14046</strain>
    </source>
</reference>
<evidence type="ECO:0000256" key="2">
    <source>
        <dbReference type="SAM" id="MobiDB-lite"/>
    </source>
</evidence>
<feature type="region of interest" description="Disordered" evidence="2">
    <location>
        <begin position="1"/>
        <end position="28"/>
    </location>
</feature>
<dbReference type="InterPro" id="IPR029063">
    <property type="entry name" value="SAM-dependent_MTases_sf"/>
</dbReference>
<protein>
    <recommendedName>
        <fullName evidence="5">Methyltransferase domain-containing protein</fullName>
    </recommendedName>
</protein>
<evidence type="ECO:0008006" key="5">
    <source>
        <dbReference type="Google" id="ProtNLM"/>
    </source>
</evidence>
<keyword evidence="4" id="KW-1185">Reference proteome</keyword>
<dbReference type="Pfam" id="PF05401">
    <property type="entry name" value="NodS"/>
    <property type="match status" value="1"/>
</dbReference>
<name>A0ABN2NWG5_9ACTN</name>
<proteinExistence type="predicted"/>
<dbReference type="InterPro" id="IPR008715">
    <property type="entry name" value="SAM-MeTfrase_NodS-like"/>
</dbReference>
<accession>A0ABN2NWG5</accession>
<dbReference type="PANTHER" id="PTHR12993">
    <property type="entry name" value="N-ACETYLGLUCOSAMINYL-PHOSPHATIDYLINOSITOL DE-N-ACETYLASE-RELATED"/>
    <property type="match status" value="1"/>
</dbReference>
<comment type="caution">
    <text evidence="3">The sequence shown here is derived from an EMBL/GenBank/DDBJ whole genome shotgun (WGS) entry which is preliminary data.</text>
</comment>
<dbReference type="EMBL" id="BAAAMY010000001">
    <property type="protein sequence ID" value="GAA1905352.1"/>
    <property type="molecule type" value="Genomic_DNA"/>
</dbReference>
<dbReference type="Gene3D" id="3.40.50.150">
    <property type="entry name" value="Vaccinia Virus protein VP39"/>
    <property type="match status" value="1"/>
</dbReference>
<dbReference type="SUPFAM" id="SSF53335">
    <property type="entry name" value="S-adenosyl-L-methionine-dependent methyltransferases"/>
    <property type="match status" value="1"/>
</dbReference>
<dbReference type="InterPro" id="IPR003737">
    <property type="entry name" value="GlcNAc_PI_deacetylase-related"/>
</dbReference>
<organism evidence="3 4">
    <name type="scientific">Nocardioides lentus</name>
    <dbReference type="NCBI Taxonomy" id="338077"/>
    <lineage>
        <taxon>Bacteria</taxon>
        <taxon>Bacillati</taxon>
        <taxon>Actinomycetota</taxon>
        <taxon>Actinomycetes</taxon>
        <taxon>Propionibacteriales</taxon>
        <taxon>Nocardioidaceae</taxon>
        <taxon>Nocardioides</taxon>
    </lineage>
</organism>
<gene>
    <name evidence="3" type="ORF">GCM10009737_02720</name>
</gene>